<protein>
    <submittedName>
        <fullName evidence="1">Uncharacterized protein</fullName>
    </submittedName>
</protein>
<comment type="caution">
    <text evidence="1">The sequence shown here is derived from an EMBL/GenBank/DDBJ whole genome shotgun (WGS) entry which is preliminary data.</text>
</comment>
<name>A0ABX0N3D9_9BURK</name>
<organism evidence="1 2">
    <name type="scientific">Massilia genomosp. 1</name>
    <dbReference type="NCBI Taxonomy" id="2609280"/>
    <lineage>
        <taxon>Bacteria</taxon>
        <taxon>Pseudomonadati</taxon>
        <taxon>Pseudomonadota</taxon>
        <taxon>Betaproteobacteria</taxon>
        <taxon>Burkholderiales</taxon>
        <taxon>Oxalobacteraceae</taxon>
        <taxon>Telluria group</taxon>
        <taxon>Massilia</taxon>
    </lineage>
</organism>
<evidence type="ECO:0000313" key="1">
    <source>
        <dbReference type="EMBL" id="NHZ67153.1"/>
    </source>
</evidence>
<keyword evidence="2" id="KW-1185">Reference proteome</keyword>
<reference evidence="1 2" key="1">
    <citation type="submission" date="2019-10" db="EMBL/GenBank/DDBJ databases">
        <title>Taxonomy of Antarctic Massilia spp.: description of Massilia rubra sp. nov., Massilia aquatica sp. nov., Massilia mucilaginosa sp. nov., Massilia frigida sp. nov. isolated from streams, lakes and regoliths.</title>
        <authorList>
            <person name="Holochova P."/>
            <person name="Sedlacek I."/>
            <person name="Kralova S."/>
            <person name="Maslanova I."/>
            <person name="Busse H.-J."/>
            <person name="Stankova E."/>
            <person name="Vrbovska V."/>
            <person name="Kovarovic V."/>
            <person name="Bartak M."/>
            <person name="Svec P."/>
            <person name="Pantucek R."/>
        </authorList>
    </citation>
    <scope>NUCLEOTIDE SEQUENCE [LARGE SCALE GENOMIC DNA]</scope>
    <source>
        <strain evidence="1 2">CCM 8694</strain>
    </source>
</reference>
<dbReference type="EMBL" id="WHJF01000315">
    <property type="protein sequence ID" value="NHZ67153.1"/>
    <property type="molecule type" value="Genomic_DNA"/>
</dbReference>
<dbReference type="Proteomes" id="UP000610594">
    <property type="component" value="Unassembled WGS sequence"/>
</dbReference>
<proteinExistence type="predicted"/>
<sequence>MFEGATLMGMNLKSCIAERHLIAKSKTDGSNKDVVVRIGTPYWVVDGEVGACPVEYSGLLETYADRKGIDLLQALQIATDVNSVLEAMSDEFEFFWPSGEAYEFS</sequence>
<evidence type="ECO:0000313" key="2">
    <source>
        <dbReference type="Proteomes" id="UP000610594"/>
    </source>
</evidence>
<gene>
    <name evidence="1" type="ORF">F1735_33690</name>
</gene>
<dbReference type="RefSeq" id="WP_167241407.1">
    <property type="nucleotide sequence ID" value="NZ_WHJF01000315.1"/>
</dbReference>
<accession>A0ABX0N3D9</accession>